<evidence type="ECO:0000313" key="2">
    <source>
        <dbReference type="Proteomes" id="UP000319894"/>
    </source>
</evidence>
<dbReference type="RefSeq" id="WP_144260524.1">
    <property type="nucleotide sequence ID" value="NZ_QMDX01000001.1"/>
</dbReference>
<dbReference type="Proteomes" id="UP000319894">
    <property type="component" value="Unassembled WGS sequence"/>
</dbReference>
<sequence length="82" mass="8911">MTDRYRVTVDKTACDGIFACLVRDDRLVEADDGLAGFDPEEAVSVERTDDRVTATFEDDRLDAAEGAARACPPSAISVEVEE</sequence>
<accession>A0A554NFF3</accession>
<dbReference type="OrthoDB" id="241187at2157"/>
<comment type="caution">
    <text evidence="1">The sequence shown here is derived from an EMBL/GenBank/DDBJ whole genome shotgun (WGS) entry which is preliminary data.</text>
</comment>
<proteinExistence type="predicted"/>
<keyword evidence="2" id="KW-1185">Reference proteome</keyword>
<dbReference type="Pfam" id="PF13459">
    <property type="entry name" value="Fer4_15"/>
    <property type="match status" value="1"/>
</dbReference>
<dbReference type="AlphaFoldDB" id="A0A554NFF3"/>
<evidence type="ECO:0000313" key="1">
    <source>
        <dbReference type="EMBL" id="TSD16045.1"/>
    </source>
</evidence>
<protein>
    <submittedName>
        <fullName evidence="1">Ferredoxin</fullName>
    </submittedName>
</protein>
<gene>
    <name evidence="1" type="ORF">DP107_02360</name>
</gene>
<organism evidence="1 2">
    <name type="scientific">Haloglomus irregulare</name>
    <dbReference type="NCBI Taxonomy" id="2234134"/>
    <lineage>
        <taxon>Archaea</taxon>
        <taxon>Methanobacteriati</taxon>
        <taxon>Methanobacteriota</taxon>
        <taxon>Stenosarchaea group</taxon>
        <taxon>Halobacteria</taxon>
        <taxon>Halobacteriales</taxon>
        <taxon>Natronomonadaceae</taxon>
        <taxon>Haloglomus</taxon>
    </lineage>
</organism>
<dbReference type="Gene3D" id="3.30.70.20">
    <property type="match status" value="1"/>
</dbReference>
<name>A0A554NFF3_9EURY</name>
<reference evidence="1 2" key="1">
    <citation type="submission" date="2018-06" db="EMBL/GenBank/DDBJ databases">
        <title>Natronomonas sp. F16-60 a new haloarchaeon isolated from a solar saltern of Isla Cristina, Huelva, Spain.</title>
        <authorList>
            <person name="Duran-Viseras A."/>
            <person name="Sanchez-Porro C."/>
            <person name="Ventosa A."/>
        </authorList>
    </citation>
    <scope>NUCLEOTIDE SEQUENCE [LARGE SCALE GENOMIC DNA]</scope>
    <source>
        <strain evidence="1 2">F16-60</strain>
    </source>
</reference>
<dbReference type="InParanoid" id="A0A554NFF3"/>
<dbReference type="EMBL" id="QMDX01000001">
    <property type="protein sequence ID" value="TSD16045.1"/>
    <property type="molecule type" value="Genomic_DNA"/>
</dbReference>